<dbReference type="Pfam" id="PF08447">
    <property type="entry name" value="PAS_3"/>
    <property type="match status" value="2"/>
</dbReference>
<proteinExistence type="predicted"/>
<dbReference type="AlphaFoldDB" id="B1XZA8"/>
<dbReference type="SUPFAM" id="SSF55785">
    <property type="entry name" value="PYP-like sensor domain (PAS domain)"/>
    <property type="match status" value="5"/>
</dbReference>
<name>B1XZA8_LEPCP</name>
<dbReference type="eggNOG" id="COG5001">
    <property type="taxonomic scope" value="Bacteria"/>
</dbReference>
<dbReference type="InterPro" id="IPR000014">
    <property type="entry name" value="PAS"/>
</dbReference>
<evidence type="ECO:0000313" key="7">
    <source>
        <dbReference type="Proteomes" id="UP000001693"/>
    </source>
</evidence>
<dbReference type="RefSeq" id="WP_012348029.1">
    <property type="nucleotide sequence ID" value="NC_010524.1"/>
</dbReference>
<organism evidence="6 7">
    <name type="scientific">Leptothrix cholodnii (strain ATCC 51168 / LMG 8142 / SP-6)</name>
    <name type="common">Leptothrix discophora (strain SP-6)</name>
    <dbReference type="NCBI Taxonomy" id="395495"/>
    <lineage>
        <taxon>Bacteria</taxon>
        <taxon>Pseudomonadati</taxon>
        <taxon>Pseudomonadota</taxon>
        <taxon>Betaproteobacteria</taxon>
        <taxon>Burkholderiales</taxon>
        <taxon>Sphaerotilaceae</taxon>
        <taxon>Leptothrix</taxon>
    </lineage>
</organism>
<dbReference type="InterPro" id="IPR052155">
    <property type="entry name" value="Biofilm_reg_signaling"/>
</dbReference>
<dbReference type="STRING" id="395495.Lcho_3018"/>
<dbReference type="FunFam" id="3.30.70.270:FF:000001">
    <property type="entry name" value="Diguanylate cyclase domain protein"/>
    <property type="match status" value="1"/>
</dbReference>
<dbReference type="SMART" id="SM00267">
    <property type="entry name" value="GGDEF"/>
    <property type="match status" value="1"/>
</dbReference>
<dbReference type="SUPFAM" id="SSF55073">
    <property type="entry name" value="Nucleotide cyclase"/>
    <property type="match status" value="1"/>
</dbReference>
<reference evidence="6 7" key="1">
    <citation type="submission" date="2008-03" db="EMBL/GenBank/DDBJ databases">
        <title>Complete sequence of Leptothrix cholodnii SP-6.</title>
        <authorList>
            <consortium name="US DOE Joint Genome Institute"/>
            <person name="Copeland A."/>
            <person name="Lucas S."/>
            <person name="Lapidus A."/>
            <person name="Glavina del Rio T."/>
            <person name="Dalin E."/>
            <person name="Tice H."/>
            <person name="Bruce D."/>
            <person name="Goodwin L."/>
            <person name="Pitluck S."/>
            <person name="Chertkov O."/>
            <person name="Brettin T."/>
            <person name="Detter J.C."/>
            <person name="Han C."/>
            <person name="Kuske C.R."/>
            <person name="Schmutz J."/>
            <person name="Larimer F."/>
            <person name="Land M."/>
            <person name="Hauser L."/>
            <person name="Kyrpides N."/>
            <person name="Lykidis A."/>
            <person name="Emerson D."/>
            <person name="Richardson P."/>
        </authorList>
    </citation>
    <scope>NUCLEOTIDE SEQUENCE [LARGE SCALE GENOMIC DNA]</scope>
    <source>
        <strain evidence="7">ATCC 51168 / LMG 8142 / SP-6</strain>
    </source>
</reference>
<dbReference type="Pfam" id="PF08448">
    <property type="entry name" value="PAS_4"/>
    <property type="match status" value="2"/>
</dbReference>
<dbReference type="FunFam" id="3.20.20.450:FF:000001">
    <property type="entry name" value="Cyclic di-GMP phosphodiesterase yahA"/>
    <property type="match status" value="1"/>
</dbReference>
<dbReference type="PROSITE" id="PS50113">
    <property type="entry name" value="PAC"/>
    <property type="match status" value="4"/>
</dbReference>
<dbReference type="InterPro" id="IPR035965">
    <property type="entry name" value="PAS-like_dom_sf"/>
</dbReference>
<dbReference type="CDD" id="cd01949">
    <property type="entry name" value="GGDEF"/>
    <property type="match status" value="1"/>
</dbReference>
<dbReference type="InterPro" id="IPR035919">
    <property type="entry name" value="EAL_sf"/>
</dbReference>
<feature type="domain" description="PAS" evidence="2">
    <location>
        <begin position="466"/>
        <end position="537"/>
    </location>
</feature>
<feature type="domain" description="PAC" evidence="3">
    <location>
        <begin position="662"/>
        <end position="714"/>
    </location>
</feature>
<dbReference type="eggNOG" id="COG2202">
    <property type="taxonomic scope" value="Bacteria"/>
</dbReference>
<dbReference type="InterPro" id="IPR013655">
    <property type="entry name" value="PAS_fold_3"/>
</dbReference>
<accession>B1XZA8</accession>
<dbReference type="PANTHER" id="PTHR44757">
    <property type="entry name" value="DIGUANYLATE CYCLASE DGCP"/>
    <property type="match status" value="1"/>
</dbReference>
<protein>
    <submittedName>
        <fullName evidence="6">Diguanylate cyclase/phosphodiesterase with PAS/PAC sensor(S)</fullName>
    </submittedName>
</protein>
<evidence type="ECO:0000259" key="4">
    <source>
        <dbReference type="PROSITE" id="PS50883"/>
    </source>
</evidence>
<evidence type="ECO:0000259" key="5">
    <source>
        <dbReference type="PROSITE" id="PS50887"/>
    </source>
</evidence>
<comment type="catalytic activity">
    <reaction evidence="1">
        <text>3',3'-c-di-GMP + H2O = 5'-phosphoguanylyl(3'-&gt;5')guanosine + H(+)</text>
        <dbReference type="Rhea" id="RHEA:24902"/>
        <dbReference type="ChEBI" id="CHEBI:15377"/>
        <dbReference type="ChEBI" id="CHEBI:15378"/>
        <dbReference type="ChEBI" id="CHEBI:58754"/>
        <dbReference type="ChEBI" id="CHEBI:58805"/>
        <dbReference type="EC" id="3.1.4.52"/>
    </reaction>
    <physiologicalReaction direction="left-to-right" evidence="1">
        <dbReference type="Rhea" id="RHEA:24903"/>
    </physiologicalReaction>
</comment>
<dbReference type="SMART" id="SM00091">
    <property type="entry name" value="PAS"/>
    <property type="match status" value="5"/>
</dbReference>
<feature type="domain" description="PAS" evidence="2">
    <location>
        <begin position="346"/>
        <end position="416"/>
    </location>
</feature>
<dbReference type="SUPFAM" id="SSF141868">
    <property type="entry name" value="EAL domain-like"/>
    <property type="match status" value="1"/>
</dbReference>
<dbReference type="Gene3D" id="3.20.20.450">
    <property type="entry name" value="EAL domain"/>
    <property type="match status" value="1"/>
</dbReference>
<feature type="domain" description="PAC" evidence="3">
    <location>
        <begin position="132"/>
        <end position="184"/>
    </location>
</feature>
<dbReference type="InterPro" id="IPR013656">
    <property type="entry name" value="PAS_4"/>
</dbReference>
<dbReference type="CDD" id="cd00130">
    <property type="entry name" value="PAS"/>
    <property type="match status" value="4"/>
</dbReference>
<dbReference type="Gene3D" id="3.30.450.20">
    <property type="entry name" value="PAS domain"/>
    <property type="match status" value="5"/>
</dbReference>
<dbReference type="InterPro" id="IPR000700">
    <property type="entry name" value="PAS-assoc_C"/>
</dbReference>
<dbReference type="HOGENOM" id="CLU_000445_70_20_4"/>
<dbReference type="GO" id="GO:0071111">
    <property type="term" value="F:cyclic-guanylate-specific phosphodiesterase activity"/>
    <property type="evidence" value="ECO:0007669"/>
    <property type="project" value="UniProtKB-EC"/>
</dbReference>
<keyword evidence="7" id="KW-1185">Reference proteome</keyword>
<dbReference type="GO" id="GO:0071732">
    <property type="term" value="P:cellular response to nitric oxide"/>
    <property type="evidence" value="ECO:0007669"/>
    <property type="project" value="UniProtKB-ARBA"/>
</dbReference>
<dbReference type="NCBIfam" id="TIGR00254">
    <property type="entry name" value="GGDEF"/>
    <property type="match status" value="1"/>
</dbReference>
<dbReference type="PROSITE" id="PS50112">
    <property type="entry name" value="PAS"/>
    <property type="match status" value="5"/>
</dbReference>
<dbReference type="NCBIfam" id="TIGR00229">
    <property type="entry name" value="sensory_box"/>
    <property type="match status" value="5"/>
</dbReference>
<dbReference type="Pfam" id="PF13426">
    <property type="entry name" value="PAS_9"/>
    <property type="match status" value="1"/>
</dbReference>
<feature type="domain" description="PAS" evidence="2">
    <location>
        <begin position="586"/>
        <end position="635"/>
    </location>
</feature>
<evidence type="ECO:0000256" key="1">
    <source>
        <dbReference type="ARBA" id="ARBA00051114"/>
    </source>
</evidence>
<dbReference type="PANTHER" id="PTHR44757:SF2">
    <property type="entry name" value="BIOFILM ARCHITECTURE MAINTENANCE PROTEIN MBAA"/>
    <property type="match status" value="1"/>
</dbReference>
<dbReference type="SMART" id="SM00086">
    <property type="entry name" value="PAC"/>
    <property type="match status" value="4"/>
</dbReference>
<dbReference type="CDD" id="cd01948">
    <property type="entry name" value="EAL"/>
    <property type="match status" value="1"/>
</dbReference>
<feature type="domain" description="PAS" evidence="2">
    <location>
        <begin position="58"/>
        <end position="128"/>
    </location>
</feature>
<feature type="domain" description="PAC" evidence="3">
    <location>
        <begin position="258"/>
        <end position="310"/>
    </location>
</feature>
<dbReference type="KEGG" id="lch:Lcho_3018"/>
<dbReference type="InterPro" id="IPR000160">
    <property type="entry name" value="GGDEF_dom"/>
</dbReference>
<gene>
    <name evidence="6" type="ordered locus">Lcho_3018</name>
</gene>
<dbReference type="PROSITE" id="PS50887">
    <property type="entry name" value="GGDEF"/>
    <property type="match status" value="1"/>
</dbReference>
<feature type="domain" description="GGDEF" evidence="5">
    <location>
        <begin position="746"/>
        <end position="880"/>
    </location>
</feature>
<dbReference type="Proteomes" id="UP000001693">
    <property type="component" value="Chromosome"/>
</dbReference>
<dbReference type="InterPro" id="IPR043128">
    <property type="entry name" value="Rev_trsase/Diguanyl_cyclase"/>
</dbReference>
<dbReference type="OrthoDB" id="9813903at2"/>
<dbReference type="InterPro" id="IPR029787">
    <property type="entry name" value="Nucleotide_cyclase"/>
</dbReference>
<dbReference type="Pfam" id="PF00990">
    <property type="entry name" value="GGDEF"/>
    <property type="match status" value="1"/>
</dbReference>
<dbReference type="PROSITE" id="PS50883">
    <property type="entry name" value="EAL"/>
    <property type="match status" value="1"/>
</dbReference>
<dbReference type="InterPro" id="IPR001610">
    <property type="entry name" value="PAC"/>
</dbReference>
<feature type="domain" description="PAC" evidence="3">
    <location>
        <begin position="540"/>
        <end position="592"/>
    </location>
</feature>
<dbReference type="eggNOG" id="COG3852">
    <property type="taxonomic scope" value="Bacteria"/>
</dbReference>
<dbReference type="Pfam" id="PF00563">
    <property type="entry name" value="EAL"/>
    <property type="match status" value="1"/>
</dbReference>
<evidence type="ECO:0000313" key="6">
    <source>
        <dbReference type="EMBL" id="ACB35278.1"/>
    </source>
</evidence>
<dbReference type="SMART" id="SM00052">
    <property type="entry name" value="EAL"/>
    <property type="match status" value="1"/>
</dbReference>
<evidence type="ECO:0000259" key="2">
    <source>
        <dbReference type="PROSITE" id="PS50112"/>
    </source>
</evidence>
<dbReference type="EMBL" id="CP001013">
    <property type="protein sequence ID" value="ACB35278.1"/>
    <property type="molecule type" value="Genomic_DNA"/>
</dbReference>
<feature type="domain" description="EAL" evidence="4">
    <location>
        <begin position="889"/>
        <end position="1143"/>
    </location>
</feature>
<dbReference type="Gene3D" id="3.30.70.270">
    <property type="match status" value="1"/>
</dbReference>
<dbReference type="eggNOG" id="COG3829">
    <property type="taxonomic scope" value="Bacteria"/>
</dbReference>
<evidence type="ECO:0000259" key="3">
    <source>
        <dbReference type="PROSITE" id="PS50113"/>
    </source>
</evidence>
<feature type="domain" description="PAS" evidence="2">
    <location>
        <begin position="185"/>
        <end position="238"/>
    </location>
</feature>
<sequence length="1147" mass="127610" precursor="true">MQRAAGGATLILLLGTAWLVAGPQPASWFTAIQTLLCASLAGWLIRRAARAQEQAEQAHKRVADVVADAAVGISLTALDGRLTEVNRRFAEIVGRTVEETQRLRFQDITHPDDLAADLDKVADLLAGRIDRYRMEKRYLRPDSSTIWVTLTVSLARGADGQPRQFISVVQDITAVKQAEGDLLRQRRQLQQIIQSIPDCVAVRDLDGRYLLANPAAERLIGLSEAEICGRTLEQIYPEPEAGQARRADRLALSQNGLVRREASYTAADGSVATVDLAISPLLGIDGRATGIISVGRDVSRERHNLRLLEQAHRRNHELLAEAERSRLALLSLLEDQQLGQQALAASERHLRAVVAALPDLIFLFDADGVIVDLWASQQDKLLMPREQVIGRAIADLLPPSLTATALHHIARVLAEDAAQIFEYTLPLPDGEHGFEMRMARAGSREVLAIARDITAERDARAALQRSEASLRLAVDGSGDGLWDWDLITDKISFGAAYARLLRYPGNDLARDFRFRERLHPDDRDRSIAAVRNSIEYGTPFVATYRMRCFDGEYRWFQGRGMCHRDAHGTPQRFSGVLTDLTDRLQAEERLRLAAQVFDSTQEGVMITDARRRIVSVNRAFTTLLGYTETEVLGQTPRMLSSGRHDRDFYEAMQAQLDHTGLWQGEIWNRHKDGSPVPELLSISAVRDPHGQVTHYVGVFTDITHLKESEARLEFLAHHDPLTHLPNRLLFNNRLDQALHQAEREGRRLAVLLLDLDRFKDINDSYGHLAGDELLKYVAQRLTQRLRQSDTLARLGGDEFALLMHDLRHDDDAARLASELLSGLSEPWRSSEGVEVSVGVSIGICIYPDHGRTPQTLLQGADAALYRAKGDGRGVYRYYADEMTRIARERLHIEARLRRALADGQLLLHYQPQVDLRSGRIIGAEALVRWQDPEQGLIPPVRFIPVAEATGLIGEIGAWVLGEACRQARAWLDAGLPALTVAVNVSPRQFHQADLATQVMQVLVETGLPPTHLELELTEGALMEREAEALQVLQRLRGLGVGVAIDDFGTGYSSLASLKRFPIDVLKIDRSFITDIPDDPDDMEIAAAIIAMGHSLGILVLAEGVETAEQLAFLQQRNCDRYQGFLRSRPLPAQAFEQLLREQASLTA</sequence>
<dbReference type="InterPro" id="IPR001633">
    <property type="entry name" value="EAL_dom"/>
</dbReference>